<evidence type="ECO:0000256" key="7">
    <source>
        <dbReference type="ARBA" id="ARBA00023141"/>
    </source>
</evidence>
<keyword evidence="7" id="KW-0057">Aromatic amino acid biosynthesis</keyword>
<name>A0AAU3IA46_9ACTN</name>
<proteinExistence type="predicted"/>
<evidence type="ECO:0000313" key="10">
    <source>
        <dbReference type="EMBL" id="WTZ06680.1"/>
    </source>
</evidence>
<evidence type="ECO:0000313" key="11">
    <source>
        <dbReference type="EMBL" id="WTZ14407.1"/>
    </source>
</evidence>
<keyword evidence="4" id="KW-0028">Amino-acid biosynthesis</keyword>
<evidence type="ECO:0000256" key="6">
    <source>
        <dbReference type="ARBA" id="ARBA00022822"/>
    </source>
</evidence>
<protein>
    <recommendedName>
        <fullName evidence="3">indole-3-glycerol-phosphate synthase</fullName>
        <ecNumber evidence="3">4.1.1.48</ecNumber>
    </recommendedName>
</protein>
<dbReference type="GO" id="GO:0004640">
    <property type="term" value="F:phosphoribosylanthranilate isomerase activity"/>
    <property type="evidence" value="ECO:0007669"/>
    <property type="project" value="TreeGrafter"/>
</dbReference>
<dbReference type="EMBL" id="CP109546">
    <property type="protein sequence ID" value="WTZ14407.1"/>
    <property type="molecule type" value="Genomic_DNA"/>
</dbReference>
<dbReference type="InterPro" id="IPR013798">
    <property type="entry name" value="Indole-3-glycerol_P_synth_dom"/>
</dbReference>
<dbReference type="Gene3D" id="3.20.20.70">
    <property type="entry name" value="Aldolase class I"/>
    <property type="match status" value="1"/>
</dbReference>
<keyword evidence="8" id="KW-0456">Lyase</keyword>
<evidence type="ECO:0000256" key="1">
    <source>
        <dbReference type="ARBA" id="ARBA00001633"/>
    </source>
</evidence>
<dbReference type="PANTHER" id="PTHR22854:SF2">
    <property type="entry name" value="INDOLE-3-GLYCEROL-PHOSPHATE SYNTHASE"/>
    <property type="match status" value="1"/>
</dbReference>
<comment type="catalytic activity">
    <reaction evidence="1">
        <text>1-(2-carboxyphenylamino)-1-deoxy-D-ribulose 5-phosphate + H(+) = (1S,2R)-1-C-(indol-3-yl)glycerol 3-phosphate + CO2 + H2O</text>
        <dbReference type="Rhea" id="RHEA:23476"/>
        <dbReference type="ChEBI" id="CHEBI:15377"/>
        <dbReference type="ChEBI" id="CHEBI:15378"/>
        <dbReference type="ChEBI" id="CHEBI:16526"/>
        <dbReference type="ChEBI" id="CHEBI:58613"/>
        <dbReference type="ChEBI" id="CHEBI:58866"/>
        <dbReference type="EC" id="4.1.1.48"/>
    </reaction>
</comment>
<gene>
    <name evidence="10" type="ORF">OG699_00675</name>
    <name evidence="11" type="ORF">OG699_44590</name>
</gene>
<organism evidence="11">
    <name type="scientific">Streptomyces sp. NBC_01393</name>
    <dbReference type="NCBI Taxonomy" id="2903851"/>
    <lineage>
        <taxon>Bacteria</taxon>
        <taxon>Bacillati</taxon>
        <taxon>Actinomycetota</taxon>
        <taxon>Actinomycetes</taxon>
        <taxon>Kitasatosporales</taxon>
        <taxon>Streptomycetaceae</taxon>
        <taxon>Streptomyces</taxon>
    </lineage>
</organism>
<dbReference type="InterPro" id="IPR045186">
    <property type="entry name" value="Indole-3-glycerol_P_synth"/>
</dbReference>
<dbReference type="EMBL" id="CP109546">
    <property type="protein sequence ID" value="WTZ06680.1"/>
    <property type="molecule type" value="Genomic_DNA"/>
</dbReference>
<evidence type="ECO:0000256" key="3">
    <source>
        <dbReference type="ARBA" id="ARBA00012362"/>
    </source>
</evidence>
<accession>A0AAU3IA46</accession>
<dbReference type="GO" id="GO:0004425">
    <property type="term" value="F:indole-3-glycerol-phosphate synthase activity"/>
    <property type="evidence" value="ECO:0007669"/>
    <property type="project" value="UniProtKB-EC"/>
</dbReference>
<keyword evidence="5" id="KW-0210">Decarboxylase</keyword>
<evidence type="ECO:0000256" key="2">
    <source>
        <dbReference type="ARBA" id="ARBA00004696"/>
    </source>
</evidence>
<comment type="pathway">
    <text evidence="2">Amino-acid biosynthesis; L-tryptophan biosynthesis; L-tryptophan from chorismate: step 4/5.</text>
</comment>
<evidence type="ECO:0000259" key="9">
    <source>
        <dbReference type="Pfam" id="PF00218"/>
    </source>
</evidence>
<keyword evidence="6" id="KW-0822">Tryptophan biosynthesis</keyword>
<dbReference type="InterPro" id="IPR013785">
    <property type="entry name" value="Aldolase_TIM"/>
</dbReference>
<dbReference type="GO" id="GO:0000162">
    <property type="term" value="P:L-tryptophan biosynthetic process"/>
    <property type="evidence" value="ECO:0007669"/>
    <property type="project" value="UniProtKB-KW"/>
</dbReference>
<evidence type="ECO:0000256" key="4">
    <source>
        <dbReference type="ARBA" id="ARBA00022605"/>
    </source>
</evidence>
<dbReference type="AlphaFoldDB" id="A0AAU3IA46"/>
<dbReference type="InterPro" id="IPR011060">
    <property type="entry name" value="RibuloseP-bd_barrel"/>
</dbReference>
<sequence>MTFTEALTSAARPVIMEVKRRDAGGTDLMGARTVAEVVAAYEEAGAPCISVVTGRWFGGSEDLLRQVAAHTGLPLLRKDFVTSRRQLARTRELGASAVLLTVKVLPGDVLARLVDHALELGLTPFVEVADAAEAAAVPRAGECVVAVNNKDIATRERLPGDLERSVALLPVVLGTGARCAVSASGITDPVDAARLLDTGFEGLLVGTGLLRVSHPKRWCAAVDTARATRRQAGWP</sequence>
<evidence type="ECO:0000256" key="5">
    <source>
        <dbReference type="ARBA" id="ARBA00022793"/>
    </source>
</evidence>
<dbReference type="SUPFAM" id="SSF51366">
    <property type="entry name" value="Ribulose-phoshate binding barrel"/>
    <property type="match status" value="1"/>
</dbReference>
<reference evidence="11" key="1">
    <citation type="submission" date="2022-10" db="EMBL/GenBank/DDBJ databases">
        <title>The complete genomes of actinobacterial strains from the NBC collection.</title>
        <authorList>
            <person name="Joergensen T.S."/>
            <person name="Alvarez Arevalo M."/>
            <person name="Sterndorff E.B."/>
            <person name="Faurdal D."/>
            <person name="Vuksanovic O."/>
            <person name="Mourched A.-S."/>
            <person name="Charusanti P."/>
            <person name="Shaw S."/>
            <person name="Blin K."/>
            <person name="Weber T."/>
        </authorList>
    </citation>
    <scope>NUCLEOTIDE SEQUENCE</scope>
    <source>
        <strain evidence="11">NBC_01393</strain>
    </source>
</reference>
<feature type="domain" description="Indole-3-glycerol phosphate synthase" evidence="9">
    <location>
        <begin position="3"/>
        <end position="213"/>
    </location>
</feature>
<dbReference type="EC" id="4.1.1.48" evidence="3"/>
<dbReference type="PANTHER" id="PTHR22854">
    <property type="entry name" value="TRYPTOPHAN BIOSYNTHESIS PROTEIN"/>
    <property type="match status" value="1"/>
</dbReference>
<evidence type="ECO:0000256" key="8">
    <source>
        <dbReference type="ARBA" id="ARBA00023239"/>
    </source>
</evidence>
<dbReference type="Pfam" id="PF00218">
    <property type="entry name" value="IGPS"/>
    <property type="match status" value="1"/>
</dbReference>